<dbReference type="Pfam" id="PF04412">
    <property type="entry name" value="AcnX"/>
    <property type="match status" value="1"/>
</dbReference>
<protein>
    <recommendedName>
        <fullName evidence="8">Phosphomevalonate dehydratase large subunit</fullName>
        <ecNumber evidence="7">4.2.1.182</ecNumber>
    </recommendedName>
</protein>
<keyword evidence="2" id="KW-0456">Lyase</keyword>
<dbReference type="GO" id="GO:0016829">
    <property type="term" value="F:lyase activity"/>
    <property type="evidence" value="ECO:0007669"/>
    <property type="project" value="UniProtKB-KW"/>
</dbReference>
<dbReference type="Proteomes" id="UP000067434">
    <property type="component" value="Chromosome"/>
</dbReference>
<gene>
    <name evidence="10" type="ORF">MA03_05625</name>
</gene>
<dbReference type="AlphaFoldDB" id="A0A0F7FI44"/>
<organism evidence="10 11">
    <name type="scientific">Infirmifilum uzonense</name>
    <dbReference type="NCBI Taxonomy" id="1550241"/>
    <lineage>
        <taxon>Archaea</taxon>
        <taxon>Thermoproteota</taxon>
        <taxon>Thermoprotei</taxon>
        <taxon>Thermofilales</taxon>
        <taxon>Thermofilaceae</taxon>
        <taxon>Infirmifilum</taxon>
    </lineage>
</organism>
<feature type="domain" description="Phosphomevalonate dehydratase large subunit-like" evidence="9">
    <location>
        <begin position="1"/>
        <end position="389"/>
    </location>
</feature>
<dbReference type="KEGG" id="thf:MA03_05625"/>
<dbReference type="OrthoDB" id="25253at2157"/>
<name>A0A0F7FI44_9CREN</name>
<evidence type="ECO:0000256" key="5">
    <source>
        <dbReference type="ARBA" id="ARBA00046333"/>
    </source>
</evidence>
<evidence type="ECO:0000313" key="10">
    <source>
        <dbReference type="EMBL" id="AKG38848.1"/>
    </source>
</evidence>
<dbReference type="STRING" id="1550241.MA03_05625"/>
<dbReference type="PANTHER" id="PTHR36577">
    <property type="entry name" value="DUF521 DOMAIN PROTEIN (AFU_ORTHOLOGUE AFUA_6G00490)"/>
    <property type="match status" value="1"/>
</dbReference>
<dbReference type="PATRIC" id="fig|1550241.5.peg.1178"/>
<evidence type="ECO:0000256" key="7">
    <source>
        <dbReference type="ARBA" id="ARBA00047176"/>
    </source>
</evidence>
<dbReference type="EC" id="4.2.1.182" evidence="7"/>
<evidence type="ECO:0000256" key="8">
    <source>
        <dbReference type="ARBA" id="ARBA00047196"/>
    </source>
</evidence>
<evidence type="ECO:0000313" key="11">
    <source>
        <dbReference type="Proteomes" id="UP000067434"/>
    </source>
</evidence>
<dbReference type="GeneID" id="25401690"/>
<keyword evidence="11" id="KW-1185">Reference proteome</keyword>
<comment type="subunit">
    <text evidence="6">Heterodimer composed of a large subunit (PMDh-L) and a small subunit (PMDh-S).</text>
</comment>
<sequence length="394" mass="43114">MYLDPEEEKMLDGEYGEAIAMAMKTVLRVAEALKAERLVRVKNAHISGISYKNIGDEGLQFLEELAAKGGRVSVPSSMNPAGLDLAQWRNMGVDKGYFEKQMRIINALAALGIKPTLTCTPYLYEDISYGDHLAWSESNAVLYANSIIGARSNRDGGPLALFEAIVGRAPLAGLHVESNRRPELVIDFTSVSKEVEEQNMYSVAGLLVGALTGNRVPLVRGLKLSKERLDYIKLFLAAVGATGGTGLVLIEGTSPENYPASGVDTIKVDFKMLRETLDNYSGADEGAIVLGCPHLSLDEIMDIISRLPENGTATRKIFLYTSREVYEALSAYMPRLREKNVYVFADTCMVVSPLNIYAGKEVITDSGKAAFYLKAQGYKVKLVSRQKAIEMAFT</sequence>
<accession>A0A0F7FI44</accession>
<evidence type="ECO:0000256" key="1">
    <source>
        <dbReference type="ARBA" id="ARBA00023004"/>
    </source>
</evidence>
<comment type="similarity">
    <text evidence="5">Belongs to the AcnX type II large subunit family.</text>
</comment>
<comment type="function">
    <text evidence="4">Component of a hydro-lyase that catalyzes the dehydration of mevalonate 5-phosphate (MVA5P) to form trans-anhydromevalonate 5-phosphate (tAHMP). Involved in the archaeal mevalonate (MVA) pathway, which provides fundamental precursors for isoprenoid biosynthesis, such as isopentenyl diphosphate (IPP) and dimethylallyl diphosphate (DMAPP).</text>
</comment>
<dbReference type="InterPro" id="IPR007506">
    <property type="entry name" value="PMDh-L-like_dom"/>
</dbReference>
<dbReference type="EMBL" id="CP009961">
    <property type="protein sequence ID" value="AKG38848.1"/>
    <property type="molecule type" value="Genomic_DNA"/>
</dbReference>
<comment type="catalytic activity">
    <reaction evidence="3">
        <text>(R)-5-phosphomevalonate = (2E)-3-methyl-5-phosphooxypent-2-enoate + H2O</text>
        <dbReference type="Rhea" id="RHEA:78975"/>
        <dbReference type="ChEBI" id="CHEBI:15377"/>
        <dbReference type="ChEBI" id="CHEBI:58146"/>
        <dbReference type="ChEBI" id="CHEBI:229665"/>
        <dbReference type="EC" id="4.2.1.182"/>
    </reaction>
    <physiologicalReaction direction="left-to-right" evidence="3">
        <dbReference type="Rhea" id="RHEA:78976"/>
    </physiologicalReaction>
</comment>
<dbReference type="PANTHER" id="PTHR36577:SF3">
    <property type="entry name" value="DUF521 DOMAIN PROTEIN (AFU_ORTHOLOGUE AFUA_6G00490)"/>
    <property type="match status" value="1"/>
</dbReference>
<evidence type="ECO:0000256" key="2">
    <source>
        <dbReference type="ARBA" id="ARBA00023239"/>
    </source>
</evidence>
<reference evidence="10 11" key="1">
    <citation type="journal article" date="2015" name="Stand. Genomic Sci.">
        <title>Complete genome sequence of and proposal of Thermofilum uzonense sp. nov. a novel hyperthermophilic crenarchaeon and emended description of the genus Thermofilum.</title>
        <authorList>
            <person name="Toshchakov S.V."/>
            <person name="Korzhenkov A.A."/>
            <person name="Samarov N.I."/>
            <person name="Mazunin I.O."/>
            <person name="Mozhey O.I."/>
            <person name="Shmyr I.S."/>
            <person name="Derbikova K.S."/>
            <person name="Taranov E.A."/>
            <person name="Dominova I.N."/>
            <person name="Bonch-Osmolovskaya E.A."/>
            <person name="Patrushev M.V."/>
            <person name="Podosokorskaya O.A."/>
            <person name="Kublanov I.V."/>
        </authorList>
    </citation>
    <scope>NUCLEOTIDE SEQUENCE [LARGE SCALE GENOMIC DNA]</scope>
    <source>
        <strain evidence="10 11">1807-2</strain>
    </source>
</reference>
<proteinExistence type="inferred from homology"/>
<evidence type="ECO:0000256" key="6">
    <source>
        <dbReference type="ARBA" id="ARBA00046520"/>
    </source>
</evidence>
<evidence type="ECO:0000259" key="9">
    <source>
        <dbReference type="Pfam" id="PF04412"/>
    </source>
</evidence>
<keyword evidence="1" id="KW-0408">Iron</keyword>
<dbReference type="HOGENOM" id="CLU_018825_1_0_2"/>
<dbReference type="RefSeq" id="WP_052884333.1">
    <property type="nucleotide sequence ID" value="NZ_CP009961.1"/>
</dbReference>
<evidence type="ECO:0000256" key="3">
    <source>
        <dbReference type="ARBA" id="ARBA00045120"/>
    </source>
</evidence>
<evidence type="ECO:0000256" key="4">
    <source>
        <dbReference type="ARBA" id="ARBA00045299"/>
    </source>
</evidence>